<keyword evidence="7" id="KW-0446">Lipid-binding</keyword>
<dbReference type="GeneID" id="122129130"/>
<dbReference type="InterPro" id="IPR000566">
    <property type="entry name" value="Lipocln_cytosolic_FA-bd_dom"/>
</dbReference>
<proteinExistence type="inferred from homology"/>
<dbReference type="PANTHER" id="PTHR10612:SF58">
    <property type="entry name" value="APOLIPOPROTEIN D"/>
    <property type="match status" value="1"/>
</dbReference>
<feature type="signal peptide" evidence="11">
    <location>
        <begin position="1"/>
        <end position="19"/>
    </location>
</feature>
<evidence type="ECO:0000256" key="2">
    <source>
        <dbReference type="ARBA" id="ARBA00006889"/>
    </source>
</evidence>
<keyword evidence="5" id="KW-0964">Secreted</keyword>
<evidence type="ECO:0000313" key="14">
    <source>
        <dbReference type="RefSeq" id="XP_042560107.1"/>
    </source>
</evidence>
<gene>
    <name evidence="14" type="primary">LOC122129130</name>
</gene>
<dbReference type="FunFam" id="2.40.128.20:FF:000003">
    <property type="entry name" value="Apolipoprotein D"/>
    <property type="match status" value="1"/>
</dbReference>
<dbReference type="PROSITE" id="PS00213">
    <property type="entry name" value="LIPOCALIN"/>
    <property type="match status" value="1"/>
</dbReference>
<accession>A0A8M1K8C2</accession>
<evidence type="ECO:0000256" key="1">
    <source>
        <dbReference type="ARBA" id="ARBA00004613"/>
    </source>
</evidence>
<dbReference type="KEGG" id="char:122129130"/>
<dbReference type="GO" id="GO:0008289">
    <property type="term" value="F:lipid binding"/>
    <property type="evidence" value="ECO:0007669"/>
    <property type="project" value="UniProtKB-KW"/>
</dbReference>
<reference evidence="14" key="1">
    <citation type="submission" date="2025-08" db="UniProtKB">
        <authorList>
            <consortium name="RefSeq"/>
        </authorList>
    </citation>
    <scope>IDENTIFICATION</scope>
</reference>
<feature type="domain" description="Lipocalin/cytosolic fatty-acid binding" evidence="12">
    <location>
        <begin position="36"/>
        <end position="180"/>
    </location>
</feature>
<comment type="similarity">
    <text evidence="2 11">Belongs to the calycin superfamily. Lipocalin family.</text>
</comment>
<keyword evidence="10" id="KW-0873">Pyrrolidone carboxylic acid</keyword>
<dbReference type="AlphaFoldDB" id="A0A8M1K8C2"/>
<dbReference type="InterPro" id="IPR022272">
    <property type="entry name" value="Lipocalin_CS"/>
</dbReference>
<dbReference type="InterPro" id="IPR022271">
    <property type="entry name" value="Lipocalin_ApoD"/>
</dbReference>
<evidence type="ECO:0000256" key="9">
    <source>
        <dbReference type="ARBA" id="ARBA00023180"/>
    </source>
</evidence>
<evidence type="ECO:0000256" key="3">
    <source>
        <dbReference type="ARBA" id="ARBA00019890"/>
    </source>
</evidence>
<evidence type="ECO:0000256" key="10">
    <source>
        <dbReference type="ARBA" id="ARBA00023283"/>
    </source>
</evidence>
<keyword evidence="6 11" id="KW-0732">Signal</keyword>
<name>A0A8M1K8C2_CLUHA</name>
<keyword evidence="9" id="KW-0325">Glycoprotein</keyword>
<evidence type="ECO:0000256" key="8">
    <source>
        <dbReference type="ARBA" id="ARBA00023157"/>
    </source>
</evidence>
<dbReference type="OrthoDB" id="565904at2759"/>
<feature type="chain" id="PRO_5045015850" description="Apolipoprotein D" evidence="11">
    <location>
        <begin position="20"/>
        <end position="189"/>
    </location>
</feature>
<evidence type="ECO:0000256" key="6">
    <source>
        <dbReference type="ARBA" id="ARBA00022729"/>
    </source>
</evidence>
<protein>
    <recommendedName>
        <fullName evidence="3">Apolipoprotein D</fullName>
    </recommendedName>
</protein>
<dbReference type="GO" id="GO:0005737">
    <property type="term" value="C:cytoplasm"/>
    <property type="evidence" value="ECO:0007669"/>
    <property type="project" value="TreeGrafter"/>
</dbReference>
<dbReference type="PIRSF" id="PIRSF036893">
    <property type="entry name" value="Lipocalin_ApoD"/>
    <property type="match status" value="1"/>
</dbReference>
<organism evidence="13 14">
    <name type="scientific">Clupea harengus</name>
    <name type="common">Atlantic herring</name>
    <dbReference type="NCBI Taxonomy" id="7950"/>
    <lineage>
        <taxon>Eukaryota</taxon>
        <taxon>Metazoa</taxon>
        <taxon>Chordata</taxon>
        <taxon>Craniata</taxon>
        <taxon>Vertebrata</taxon>
        <taxon>Euteleostomi</taxon>
        <taxon>Actinopterygii</taxon>
        <taxon>Neopterygii</taxon>
        <taxon>Teleostei</taxon>
        <taxon>Clupei</taxon>
        <taxon>Clupeiformes</taxon>
        <taxon>Clupeoidei</taxon>
        <taxon>Clupeidae</taxon>
        <taxon>Clupea</taxon>
    </lineage>
</organism>
<evidence type="ECO:0000256" key="5">
    <source>
        <dbReference type="ARBA" id="ARBA00022525"/>
    </source>
</evidence>
<dbReference type="CDD" id="cd19437">
    <property type="entry name" value="lipocalin_apoD-like"/>
    <property type="match status" value="1"/>
</dbReference>
<dbReference type="PANTHER" id="PTHR10612">
    <property type="entry name" value="APOLIPOPROTEIN D"/>
    <property type="match status" value="1"/>
</dbReference>
<evidence type="ECO:0000313" key="13">
    <source>
        <dbReference type="Proteomes" id="UP000515152"/>
    </source>
</evidence>
<evidence type="ECO:0000256" key="7">
    <source>
        <dbReference type="ARBA" id="ARBA00023121"/>
    </source>
</evidence>
<dbReference type="RefSeq" id="XP_042560107.1">
    <property type="nucleotide sequence ID" value="XM_042704173.1"/>
</dbReference>
<comment type="subcellular location">
    <subcellularLocation>
        <location evidence="1">Secreted</location>
    </subcellularLocation>
</comment>
<dbReference type="Proteomes" id="UP000515152">
    <property type="component" value="Unplaced"/>
</dbReference>
<evidence type="ECO:0000256" key="11">
    <source>
        <dbReference type="PIRNR" id="PIRNR036893"/>
    </source>
</evidence>
<evidence type="ECO:0000256" key="4">
    <source>
        <dbReference type="ARBA" id="ARBA00022448"/>
    </source>
</evidence>
<keyword evidence="8" id="KW-1015">Disulfide bond</keyword>
<dbReference type="GO" id="GO:0005576">
    <property type="term" value="C:extracellular region"/>
    <property type="evidence" value="ECO:0007669"/>
    <property type="project" value="UniProtKB-SubCell"/>
</dbReference>
<dbReference type="GO" id="GO:0006629">
    <property type="term" value="P:lipid metabolic process"/>
    <property type="evidence" value="ECO:0007669"/>
    <property type="project" value="TreeGrafter"/>
</dbReference>
<keyword evidence="4" id="KW-0813">Transport</keyword>
<keyword evidence="13" id="KW-1185">Reference proteome</keyword>
<dbReference type="Pfam" id="PF08212">
    <property type="entry name" value="Lipocalin_2"/>
    <property type="match status" value="1"/>
</dbReference>
<evidence type="ECO:0000259" key="12">
    <source>
        <dbReference type="Pfam" id="PF08212"/>
    </source>
</evidence>
<sequence>MQAVQLLLLTLLPALAVRAQSFHKGQCPVPPVQQDFDVTRYMGRWYGIEKLPAVFQTGKCSQATYTLQSDGQIKVLNQGLHSDGEIGNTKGLASVADLSDPAELKVIFSENPRPHPYWVLATDYDSYSLVYSCTKVDEQSYVEFAWIMSRSRSLPADTITELKDKLHSDDIETDTMTVTDQTGCGSMPA</sequence>
<dbReference type="GO" id="GO:0000302">
    <property type="term" value="P:response to reactive oxygen species"/>
    <property type="evidence" value="ECO:0007669"/>
    <property type="project" value="TreeGrafter"/>
</dbReference>